<name>A0A9W9NBG6_9EURO</name>
<sequence>MESALMNFNHIEGGYTFTDVINVIELIMDIILRKCALNEYLENPNGLLRCDPLIFRNAPIKARFCPFCLGNKKLLPSKRMIQFVVSSLEWYSHIEDHLNELKENFHCEHLACLLKFDSLEALTCYLTDTHCRRPRRESLKKRKFELDDTT</sequence>
<proteinExistence type="predicted"/>
<dbReference type="GeneID" id="83176599"/>
<dbReference type="EMBL" id="JAPQKR010000005">
    <property type="protein sequence ID" value="KAJ5215829.1"/>
    <property type="molecule type" value="Genomic_DNA"/>
</dbReference>
<dbReference type="Proteomes" id="UP001150904">
    <property type="component" value="Unassembled WGS sequence"/>
</dbReference>
<comment type="caution">
    <text evidence="1">The sequence shown here is derived from an EMBL/GenBank/DDBJ whole genome shotgun (WGS) entry which is preliminary data.</text>
</comment>
<evidence type="ECO:0000313" key="2">
    <source>
        <dbReference type="Proteomes" id="UP001150904"/>
    </source>
</evidence>
<dbReference type="RefSeq" id="XP_058311642.1">
    <property type="nucleotide sequence ID" value="XM_058449298.1"/>
</dbReference>
<reference evidence="1" key="2">
    <citation type="journal article" date="2023" name="IMA Fungus">
        <title>Comparative genomic study of the Penicillium genus elucidates a diverse pangenome and 15 lateral gene transfer events.</title>
        <authorList>
            <person name="Petersen C."/>
            <person name="Sorensen T."/>
            <person name="Nielsen M.R."/>
            <person name="Sondergaard T.E."/>
            <person name="Sorensen J.L."/>
            <person name="Fitzpatrick D.A."/>
            <person name="Frisvad J.C."/>
            <person name="Nielsen K.L."/>
        </authorList>
    </citation>
    <scope>NUCLEOTIDE SEQUENCE</scope>
    <source>
        <strain evidence="1">IBT 15544</strain>
    </source>
</reference>
<evidence type="ECO:0000313" key="1">
    <source>
        <dbReference type="EMBL" id="KAJ5215829.1"/>
    </source>
</evidence>
<organism evidence="1 2">
    <name type="scientific">Penicillium cinerascens</name>
    <dbReference type="NCBI Taxonomy" id="70096"/>
    <lineage>
        <taxon>Eukaryota</taxon>
        <taxon>Fungi</taxon>
        <taxon>Dikarya</taxon>
        <taxon>Ascomycota</taxon>
        <taxon>Pezizomycotina</taxon>
        <taxon>Eurotiomycetes</taxon>
        <taxon>Eurotiomycetidae</taxon>
        <taxon>Eurotiales</taxon>
        <taxon>Aspergillaceae</taxon>
        <taxon>Penicillium</taxon>
    </lineage>
</organism>
<accession>A0A9W9NBG6</accession>
<reference evidence="1" key="1">
    <citation type="submission" date="2022-12" db="EMBL/GenBank/DDBJ databases">
        <authorList>
            <person name="Petersen C."/>
        </authorList>
    </citation>
    <scope>NUCLEOTIDE SEQUENCE</scope>
    <source>
        <strain evidence="1">IBT 15544</strain>
    </source>
</reference>
<protein>
    <submittedName>
        <fullName evidence="1">Uncharacterized protein</fullName>
    </submittedName>
</protein>
<dbReference type="AlphaFoldDB" id="A0A9W9NBG6"/>
<dbReference type="OrthoDB" id="4357582at2759"/>
<keyword evidence="2" id="KW-1185">Reference proteome</keyword>
<gene>
    <name evidence="1" type="ORF">N7498_002236</name>
</gene>